<dbReference type="InterPro" id="IPR036034">
    <property type="entry name" value="PDZ_sf"/>
</dbReference>
<evidence type="ECO:0000256" key="3">
    <source>
        <dbReference type="ARBA" id="ARBA00007931"/>
    </source>
</evidence>
<evidence type="ECO:0000256" key="6">
    <source>
        <dbReference type="ARBA" id="ARBA00022801"/>
    </source>
</evidence>
<evidence type="ECO:0000256" key="11">
    <source>
        <dbReference type="SAM" id="Phobius"/>
    </source>
</evidence>
<dbReference type="GO" id="GO:0004222">
    <property type="term" value="F:metalloendopeptidase activity"/>
    <property type="evidence" value="ECO:0007669"/>
    <property type="project" value="InterPro"/>
</dbReference>
<keyword evidence="8 11" id="KW-1133">Transmembrane helix</keyword>
<dbReference type="GO" id="GO:0016020">
    <property type="term" value="C:membrane"/>
    <property type="evidence" value="ECO:0007669"/>
    <property type="project" value="UniProtKB-SubCell"/>
</dbReference>
<accession>A0A2M6XDA7</accession>
<gene>
    <name evidence="13" type="ORF">COT44_02155</name>
</gene>
<dbReference type="GO" id="GO:0006508">
    <property type="term" value="P:proteolysis"/>
    <property type="evidence" value="ECO:0007669"/>
    <property type="project" value="UniProtKB-KW"/>
</dbReference>
<dbReference type="Proteomes" id="UP000228996">
    <property type="component" value="Unassembled WGS sequence"/>
</dbReference>
<proteinExistence type="inferred from homology"/>
<feature type="transmembrane region" description="Helical" evidence="11">
    <location>
        <begin position="98"/>
        <end position="121"/>
    </location>
</feature>
<comment type="caution">
    <text evidence="13">The sequence shown here is derived from an EMBL/GenBank/DDBJ whole genome shotgun (WGS) entry which is preliminary data.</text>
</comment>
<feature type="domain" description="Peptidase M50" evidence="12">
    <location>
        <begin position="8"/>
        <end position="364"/>
    </location>
</feature>
<dbReference type="InterPro" id="IPR008915">
    <property type="entry name" value="Peptidase_M50"/>
</dbReference>
<evidence type="ECO:0000313" key="14">
    <source>
        <dbReference type="Proteomes" id="UP000228996"/>
    </source>
</evidence>
<sequence>MLSTLLIFLIILSILVLVHELGHFLVAKKAGIKVEEFGFGLPPRIWGKKIGETIYSINVLPIGGFVKMYGEEGEVGKREARSEKLERAFYAKSKKVRLAVVAAGVTMNFLLAVGIFSFVYAKLGIPVKTNQVRVVEIAPNSPASVSGLQLDDVIIKAGEEKIDDASKFIQATKKFAGQKMPLEIDRVNNPCKSNVMGATPGLVIACKDGNMLFYVTPRLNPPANEGPLGVAISQIENKFYPWPEQIVRGSIEGFKEAFGWIQLILSGLGTMLSQLFHGSVPKDVAGPIGIFQVTGEVSKGGILSLLQFLGILSVNLAVINILPLPALDGGRVLFIVIETITKRKVNQELETKIHNIGMIVLLTLILLITINDISRILTTFGILSRLRSLLPL</sequence>
<reference evidence="14" key="1">
    <citation type="submission" date="2017-09" db="EMBL/GenBank/DDBJ databases">
        <title>Depth-based differentiation of microbial function through sediment-hosted aquifers and enrichment of novel symbionts in the deep terrestrial subsurface.</title>
        <authorList>
            <person name="Probst A.J."/>
            <person name="Ladd B."/>
            <person name="Jarett J.K."/>
            <person name="Geller-Mcgrath D.E."/>
            <person name="Sieber C.M.K."/>
            <person name="Emerson J.B."/>
            <person name="Anantharaman K."/>
            <person name="Thomas B.C."/>
            <person name="Malmstrom R."/>
            <person name="Stieglmeier M."/>
            <person name="Klingl A."/>
            <person name="Woyke T."/>
            <person name="Ryan C.M."/>
            <person name="Banfield J.F."/>
        </authorList>
    </citation>
    <scope>NUCLEOTIDE SEQUENCE [LARGE SCALE GENOMIC DNA]</scope>
</reference>
<dbReference type="SUPFAM" id="SSF50156">
    <property type="entry name" value="PDZ domain-like"/>
    <property type="match status" value="1"/>
</dbReference>
<dbReference type="PANTHER" id="PTHR42837:SF2">
    <property type="entry name" value="MEMBRANE METALLOPROTEASE ARASP2, CHLOROPLASTIC-RELATED"/>
    <property type="match status" value="1"/>
</dbReference>
<dbReference type="EMBL" id="PEYO01000012">
    <property type="protein sequence ID" value="PIU03671.1"/>
    <property type="molecule type" value="Genomic_DNA"/>
</dbReference>
<dbReference type="AlphaFoldDB" id="A0A2M6XDA7"/>
<dbReference type="Pfam" id="PF02163">
    <property type="entry name" value="Peptidase_M50"/>
    <property type="match status" value="1"/>
</dbReference>
<evidence type="ECO:0000259" key="12">
    <source>
        <dbReference type="Pfam" id="PF02163"/>
    </source>
</evidence>
<feature type="transmembrane region" description="Helical" evidence="11">
    <location>
        <begin position="6"/>
        <end position="26"/>
    </location>
</feature>
<comment type="subcellular location">
    <subcellularLocation>
        <location evidence="2">Membrane</location>
        <topology evidence="2">Multi-pass membrane protein</topology>
    </subcellularLocation>
</comment>
<keyword evidence="4" id="KW-0645">Protease</keyword>
<keyword evidence="10 11" id="KW-0472">Membrane</keyword>
<keyword evidence="6" id="KW-0378">Hydrolase</keyword>
<evidence type="ECO:0000256" key="4">
    <source>
        <dbReference type="ARBA" id="ARBA00022670"/>
    </source>
</evidence>
<comment type="similarity">
    <text evidence="3">Belongs to the peptidase M50B family.</text>
</comment>
<evidence type="ECO:0000256" key="5">
    <source>
        <dbReference type="ARBA" id="ARBA00022692"/>
    </source>
</evidence>
<dbReference type="PANTHER" id="PTHR42837">
    <property type="entry name" value="REGULATOR OF SIGMA-E PROTEASE RSEP"/>
    <property type="match status" value="1"/>
</dbReference>
<evidence type="ECO:0000256" key="9">
    <source>
        <dbReference type="ARBA" id="ARBA00023049"/>
    </source>
</evidence>
<feature type="transmembrane region" description="Helical" evidence="11">
    <location>
        <begin position="356"/>
        <end position="377"/>
    </location>
</feature>
<evidence type="ECO:0000256" key="7">
    <source>
        <dbReference type="ARBA" id="ARBA00022833"/>
    </source>
</evidence>
<name>A0A2M6XDA7_9BACT</name>
<dbReference type="CDD" id="cd06163">
    <property type="entry name" value="S2P-M50_PDZ_RseP-like"/>
    <property type="match status" value="1"/>
</dbReference>
<evidence type="ECO:0000256" key="2">
    <source>
        <dbReference type="ARBA" id="ARBA00004141"/>
    </source>
</evidence>
<evidence type="ECO:0000256" key="8">
    <source>
        <dbReference type="ARBA" id="ARBA00022989"/>
    </source>
</evidence>
<dbReference type="InterPro" id="IPR004387">
    <property type="entry name" value="Pept_M50_Zn"/>
</dbReference>
<protein>
    <recommendedName>
        <fullName evidence="12">Peptidase M50 domain-containing protein</fullName>
    </recommendedName>
</protein>
<dbReference type="Gene3D" id="2.30.42.10">
    <property type="match status" value="1"/>
</dbReference>
<keyword evidence="7" id="KW-0862">Zinc</keyword>
<keyword evidence="5 11" id="KW-0812">Transmembrane</keyword>
<evidence type="ECO:0000256" key="10">
    <source>
        <dbReference type="ARBA" id="ARBA00023136"/>
    </source>
</evidence>
<keyword evidence="9" id="KW-0482">Metalloprotease</keyword>
<organism evidence="13 14">
    <name type="scientific">Candidatus Shapirobacteria bacterium CG08_land_8_20_14_0_20_39_18</name>
    <dbReference type="NCBI Taxonomy" id="1974883"/>
    <lineage>
        <taxon>Bacteria</taxon>
        <taxon>Candidatus Shapironibacteriota</taxon>
    </lineage>
</organism>
<evidence type="ECO:0000256" key="1">
    <source>
        <dbReference type="ARBA" id="ARBA00001947"/>
    </source>
</evidence>
<comment type="cofactor">
    <cofactor evidence="1">
        <name>Zn(2+)</name>
        <dbReference type="ChEBI" id="CHEBI:29105"/>
    </cofactor>
</comment>
<evidence type="ECO:0000313" key="13">
    <source>
        <dbReference type="EMBL" id="PIU03671.1"/>
    </source>
</evidence>